<comment type="similarity">
    <text evidence="1">Belongs to the CWC26 family.</text>
</comment>
<keyword evidence="5" id="KW-1185">Reference proteome</keyword>
<feature type="region of interest" description="Disordered" evidence="3">
    <location>
        <begin position="106"/>
        <end position="424"/>
    </location>
</feature>
<dbReference type="GeneTree" id="ENSGT00390000014500"/>
<feature type="compositionally biased region" description="Polar residues" evidence="3">
    <location>
        <begin position="268"/>
        <end position="277"/>
    </location>
</feature>
<feature type="compositionally biased region" description="Basic and acidic residues" evidence="3">
    <location>
        <begin position="346"/>
        <end position="405"/>
    </location>
</feature>
<evidence type="ECO:0000313" key="5">
    <source>
        <dbReference type="Proteomes" id="UP000694397"/>
    </source>
</evidence>
<dbReference type="GO" id="GO:0000398">
    <property type="term" value="P:mRNA splicing, via spliceosome"/>
    <property type="evidence" value="ECO:0007669"/>
    <property type="project" value="Ensembl"/>
</dbReference>
<accession>A0A8C9R1K0</accession>
<proteinExistence type="inferred from homology"/>
<dbReference type="GO" id="GO:0003723">
    <property type="term" value="F:RNA binding"/>
    <property type="evidence" value="ECO:0007669"/>
    <property type="project" value="TreeGrafter"/>
</dbReference>
<evidence type="ECO:0000256" key="3">
    <source>
        <dbReference type="SAM" id="MobiDB-lite"/>
    </source>
</evidence>
<organism evidence="4 5">
    <name type="scientific">Scleropages formosus</name>
    <name type="common">Asian bonytongue</name>
    <name type="synonym">Osteoglossum formosum</name>
    <dbReference type="NCBI Taxonomy" id="113540"/>
    <lineage>
        <taxon>Eukaryota</taxon>
        <taxon>Metazoa</taxon>
        <taxon>Chordata</taxon>
        <taxon>Craniata</taxon>
        <taxon>Vertebrata</taxon>
        <taxon>Euteleostomi</taxon>
        <taxon>Actinopterygii</taxon>
        <taxon>Neopterygii</taxon>
        <taxon>Teleostei</taxon>
        <taxon>Osteoglossocephala</taxon>
        <taxon>Osteoglossomorpha</taxon>
        <taxon>Osteoglossiformes</taxon>
        <taxon>Osteoglossidae</taxon>
        <taxon>Scleropages</taxon>
    </lineage>
</organism>
<dbReference type="GO" id="GO:0070274">
    <property type="term" value="C:RES complex"/>
    <property type="evidence" value="ECO:0007669"/>
    <property type="project" value="TreeGrafter"/>
</dbReference>
<feature type="compositionally biased region" description="Basic and acidic residues" evidence="3">
    <location>
        <begin position="126"/>
        <end position="146"/>
    </location>
</feature>
<feature type="region of interest" description="Disordered" evidence="3">
    <location>
        <begin position="450"/>
        <end position="495"/>
    </location>
</feature>
<feature type="compositionally biased region" description="Basic residues" evidence="3">
    <location>
        <begin position="34"/>
        <end position="43"/>
    </location>
</feature>
<feature type="compositionally biased region" description="Basic and acidic residues" evidence="3">
    <location>
        <begin position="256"/>
        <end position="266"/>
    </location>
</feature>
<dbReference type="Ensembl" id="ENSSFOT00015009094.2">
    <property type="protein sequence ID" value="ENSSFOP00015008969.2"/>
    <property type="gene ID" value="ENSSFOG00015005820.2"/>
</dbReference>
<dbReference type="Proteomes" id="UP000694397">
    <property type="component" value="Chromosome 3"/>
</dbReference>
<protein>
    <recommendedName>
        <fullName evidence="2">BUD13 homolog</fullName>
    </recommendedName>
</protein>
<evidence type="ECO:0000256" key="2">
    <source>
        <dbReference type="ARBA" id="ARBA00014454"/>
    </source>
</evidence>
<dbReference type="InterPro" id="IPR018609">
    <property type="entry name" value="Bud13"/>
</dbReference>
<feature type="region of interest" description="Disordered" evidence="3">
    <location>
        <begin position="23"/>
        <end position="49"/>
    </location>
</feature>
<dbReference type="OrthoDB" id="6022at2759"/>
<gene>
    <name evidence="4" type="primary">bud13</name>
</gene>
<name>A0A8C9R1K0_SCLFO</name>
<dbReference type="InterPro" id="IPR051112">
    <property type="entry name" value="CWC26_splicing_factor"/>
</dbReference>
<dbReference type="Pfam" id="PF09736">
    <property type="entry name" value="Bud13"/>
    <property type="match status" value="1"/>
</dbReference>
<feature type="compositionally biased region" description="Basic and acidic residues" evidence="3">
    <location>
        <begin position="163"/>
        <end position="183"/>
    </location>
</feature>
<dbReference type="AlphaFoldDB" id="A0A8C9R1K0"/>
<dbReference type="PANTHER" id="PTHR31809">
    <property type="entry name" value="BUD13 HOMOLOG"/>
    <property type="match status" value="1"/>
</dbReference>
<feature type="compositionally biased region" description="Basic and acidic residues" evidence="3">
    <location>
        <begin position="23"/>
        <end position="33"/>
    </location>
</feature>
<feature type="compositionally biased region" description="Polar residues" evidence="3">
    <location>
        <begin position="107"/>
        <end position="125"/>
    </location>
</feature>
<evidence type="ECO:0000256" key="1">
    <source>
        <dbReference type="ARBA" id="ARBA00011069"/>
    </source>
</evidence>
<dbReference type="GO" id="GO:0005684">
    <property type="term" value="C:U2-type spliceosomal complex"/>
    <property type="evidence" value="ECO:0007669"/>
    <property type="project" value="TreeGrafter"/>
</dbReference>
<feature type="compositionally biased region" description="Basic residues" evidence="3">
    <location>
        <begin position="184"/>
        <end position="200"/>
    </location>
</feature>
<reference evidence="4" key="2">
    <citation type="submission" date="2025-08" db="UniProtKB">
        <authorList>
            <consortium name="Ensembl"/>
        </authorList>
    </citation>
    <scope>IDENTIFICATION</scope>
</reference>
<evidence type="ECO:0000313" key="4">
    <source>
        <dbReference type="Ensembl" id="ENSSFOP00015008969.2"/>
    </source>
</evidence>
<dbReference type="PANTHER" id="PTHR31809:SF0">
    <property type="entry name" value="BUD13 HOMOLOG"/>
    <property type="match status" value="1"/>
</dbReference>
<reference evidence="4" key="3">
    <citation type="submission" date="2025-09" db="UniProtKB">
        <authorList>
            <consortium name="Ensembl"/>
        </authorList>
    </citation>
    <scope>IDENTIFICATION</scope>
</reference>
<sequence>MAAPQEVSGDTVLSKAEYLKRYLGEDDSRNGSEKKKKNKRIKPTGKGMKIVDDDIDWKQLVNTEEKENQEEDEDEAPVVAEIIDERPEEVKRLEEFRTSNRWRLLGATNSEDSQEAYQDSFSAQSIDKDAQRKPGKLRHDSPDSAPRKHFRHDSPDLSPARNTFHDSPVRKIRHDSPDLSPVRERHHSPPGVSPKRKKSDPRKEHLDSRSYSPAQKKRSSSPSDFVKRHNKESHGNKLLFFSEGSSPSRRSRHVGQRHDSDSDLSPKRCTSSRSPGSDLSPPRKRSHQKKTGSDSDLSPPRRSQRTGQNSDSDLSPPRRVSHHSTDTKKLPQMLSGGAAGLVSAEVLRREKEENRKRDKKNQPLEDESHNAKTVFRDKSGKRRDLEQEREEQQRRAGEQAERDSKYAQWGKGLAQAQMQEQNVKDAIREAQKPLARHIDDEDLDKMLREQEREGDPMAGMLRKRKEKQGKGAKEIPRYKGPPPPPNRFNIMPGYRWDGVDRSNGFEKQRYSRMADQRAVQEMAYKWSVEDM</sequence>
<feature type="compositionally biased region" description="Basic and acidic residues" evidence="3">
    <location>
        <begin position="468"/>
        <end position="477"/>
    </location>
</feature>
<reference evidence="4 5" key="1">
    <citation type="submission" date="2019-04" db="EMBL/GenBank/DDBJ databases">
        <authorList>
            <consortium name="Wellcome Sanger Institute Data Sharing"/>
        </authorList>
    </citation>
    <scope>NUCLEOTIDE SEQUENCE [LARGE SCALE GENOMIC DNA]</scope>
</reference>